<name>A0A9P0QUZ6_9ASCO</name>
<comment type="subcellular location">
    <subcellularLocation>
        <location evidence="7">Nucleus</location>
    </subcellularLocation>
</comment>
<dbReference type="InterPro" id="IPR039039">
    <property type="entry name" value="RAI1-like_fam"/>
</dbReference>
<keyword evidence="10" id="KW-1185">Reference proteome</keyword>
<accession>A0A9P0QUZ6</accession>
<feature type="domain" description="RAI1-like" evidence="8">
    <location>
        <begin position="44"/>
        <end position="407"/>
    </location>
</feature>
<evidence type="ECO:0000313" key="9">
    <source>
        <dbReference type="EMBL" id="CAH2355122.1"/>
    </source>
</evidence>
<evidence type="ECO:0000256" key="3">
    <source>
        <dbReference type="ARBA" id="ARBA00022722"/>
    </source>
</evidence>
<comment type="cofactor">
    <cofactor evidence="1 7">
        <name>a divalent metal cation</name>
        <dbReference type="ChEBI" id="CHEBI:60240"/>
    </cofactor>
</comment>
<keyword evidence="7" id="KW-0539">Nucleus</keyword>
<comment type="similarity">
    <text evidence="2 7">Belongs to the DXO/Dom3Z family.</text>
</comment>
<evidence type="ECO:0000256" key="4">
    <source>
        <dbReference type="ARBA" id="ARBA00044676"/>
    </source>
</evidence>
<organism evidence="9 10">
    <name type="scientific">[Candida] railenensis</name>
    <dbReference type="NCBI Taxonomy" id="45579"/>
    <lineage>
        <taxon>Eukaryota</taxon>
        <taxon>Fungi</taxon>
        <taxon>Dikarya</taxon>
        <taxon>Ascomycota</taxon>
        <taxon>Saccharomycotina</taxon>
        <taxon>Pichiomycetes</taxon>
        <taxon>Debaryomycetaceae</taxon>
        <taxon>Kurtzmaniella</taxon>
    </lineage>
</organism>
<dbReference type="GO" id="GO:0004518">
    <property type="term" value="F:nuclease activity"/>
    <property type="evidence" value="ECO:0007669"/>
    <property type="project" value="UniProtKB-KW"/>
</dbReference>
<reference evidence="9" key="1">
    <citation type="submission" date="2022-03" db="EMBL/GenBank/DDBJ databases">
        <authorList>
            <person name="Legras J.-L."/>
            <person name="Devillers H."/>
            <person name="Grondin C."/>
        </authorList>
    </citation>
    <scope>NUCLEOTIDE SEQUENCE</scope>
    <source>
        <strain evidence="9">CLIB 1423</strain>
    </source>
</reference>
<dbReference type="GO" id="GO:0000166">
    <property type="term" value="F:nucleotide binding"/>
    <property type="evidence" value="ECO:0007669"/>
    <property type="project" value="UniProtKB-KW"/>
</dbReference>
<gene>
    <name evidence="9" type="ORF">CLIB1423_22S00232</name>
</gene>
<dbReference type="GO" id="GO:0046872">
    <property type="term" value="F:metal ion binding"/>
    <property type="evidence" value="ECO:0007669"/>
    <property type="project" value="UniProtKB-KW"/>
</dbReference>
<evidence type="ECO:0000256" key="5">
    <source>
        <dbReference type="ARBA" id="ARBA00044692"/>
    </source>
</evidence>
<keyword evidence="7" id="KW-0547">Nucleotide-binding</keyword>
<dbReference type="Proteomes" id="UP000837801">
    <property type="component" value="Unassembled WGS sequence"/>
</dbReference>
<comment type="catalytic activity">
    <reaction evidence="5">
        <text>a 5'-end triphospho-ribonucleoside in mRNA + H2O = a 5'-end phospho-ribonucleoside in mRNA + diphosphate + H(+)</text>
        <dbReference type="Rhea" id="RHEA:78683"/>
        <dbReference type="Rhea" id="RHEA-COMP:15692"/>
        <dbReference type="Rhea" id="RHEA-COMP:17164"/>
        <dbReference type="ChEBI" id="CHEBI:15377"/>
        <dbReference type="ChEBI" id="CHEBI:15378"/>
        <dbReference type="ChEBI" id="CHEBI:33019"/>
        <dbReference type="ChEBI" id="CHEBI:138282"/>
        <dbReference type="ChEBI" id="CHEBI:167618"/>
    </reaction>
    <physiologicalReaction direction="left-to-right" evidence="5">
        <dbReference type="Rhea" id="RHEA:78684"/>
    </physiologicalReaction>
</comment>
<dbReference type="EC" id="3.6.1.-" evidence="7"/>
<dbReference type="PANTHER" id="PTHR12395:SF9">
    <property type="entry name" value="DECAPPING AND EXORIBONUCLEASE PROTEIN"/>
    <property type="match status" value="1"/>
</dbReference>
<protein>
    <recommendedName>
        <fullName evidence="7">Decapping nuclease</fullName>
        <ecNumber evidence="7">3.6.1.-</ecNumber>
    </recommendedName>
</protein>
<dbReference type="EMBL" id="CAKXYY010000022">
    <property type="protein sequence ID" value="CAH2355122.1"/>
    <property type="molecule type" value="Genomic_DNA"/>
</dbReference>
<evidence type="ECO:0000256" key="2">
    <source>
        <dbReference type="ARBA" id="ARBA00006562"/>
    </source>
</evidence>
<keyword evidence="7" id="KW-0378">Hydrolase</keyword>
<proteinExistence type="inferred from homology"/>
<keyword evidence="7" id="KW-0479">Metal-binding</keyword>
<dbReference type="Pfam" id="PF08652">
    <property type="entry name" value="RAI1"/>
    <property type="match status" value="1"/>
</dbReference>
<comment type="function">
    <text evidence="7">Decapping enzyme for NAD-capped RNAs: specifically hydrolyzes the nicotinamide adenine dinucleotide (NAD) cap from a subset of RNAs by removing the entire NAD moiety from the 5'-end of an NAD-capped RNA.</text>
</comment>
<keyword evidence="3 7" id="KW-0540">Nuclease</keyword>
<dbReference type="PANTHER" id="PTHR12395">
    <property type="entry name" value="DOM-3 RELATED"/>
    <property type="match status" value="1"/>
</dbReference>
<sequence>MERSITLQASELFSRLSHKQLTNSNYDLVGEEKLIRGSTSNDLSPTQCMYFSKPNASAFVPNSTESLRTYKLPVGKPKTKDSRSKKVIHDKSKVIGTNLSEGWRHHYVPATLDEVFKLNDLFLAVDEQLSKDAIKADQSIVSLRRILLLLMTIPLHPTKSYTFNIIPWNNLLIIDFDSTEDELVEGLQKLGIDKKERTPSWVTELQYTGFKFEEAVTCRAIQEEDKITDGESLSSFYTFTRHQVGSVPVYCTAEIDATIKGNSNLASYIELKTHTKGSTLDYGLTRKLVQSWCQTKFINGKYLSIGFRKRDTTNTHFKLAAIKTYQTNDIPDIVQAYPIYMNKDDKGSLITCQKLLRWYQVVLTWIARECSDKKTGYKLRYCDDKLTLAPLSSTIHIQKEKIPSWFRAKYPTTT</sequence>
<keyword evidence="7" id="KW-0694">RNA-binding</keyword>
<dbReference type="GO" id="GO:0034353">
    <property type="term" value="F:mRNA 5'-diphosphatase activity"/>
    <property type="evidence" value="ECO:0007669"/>
    <property type="project" value="TreeGrafter"/>
</dbReference>
<evidence type="ECO:0000256" key="6">
    <source>
        <dbReference type="ARBA" id="ARBA00048124"/>
    </source>
</evidence>
<dbReference type="GO" id="GO:0003723">
    <property type="term" value="F:RNA binding"/>
    <property type="evidence" value="ECO:0007669"/>
    <property type="project" value="UniProtKB-KW"/>
</dbReference>
<evidence type="ECO:0000259" key="8">
    <source>
        <dbReference type="Pfam" id="PF08652"/>
    </source>
</evidence>
<dbReference type="GO" id="GO:0110155">
    <property type="term" value="P:NAD-cap decapping"/>
    <property type="evidence" value="ECO:0007669"/>
    <property type="project" value="TreeGrafter"/>
</dbReference>
<dbReference type="GO" id="GO:0000956">
    <property type="term" value="P:nuclear-transcribed mRNA catabolic process"/>
    <property type="evidence" value="ECO:0007669"/>
    <property type="project" value="TreeGrafter"/>
</dbReference>
<evidence type="ECO:0000313" key="10">
    <source>
        <dbReference type="Proteomes" id="UP000837801"/>
    </source>
</evidence>
<comment type="caution">
    <text evidence="9">The sequence shown here is derived from an EMBL/GenBank/DDBJ whole genome shotgun (WGS) entry which is preliminary data.</text>
</comment>
<dbReference type="AlphaFoldDB" id="A0A9P0QUZ6"/>
<evidence type="ECO:0000256" key="7">
    <source>
        <dbReference type="RuleBase" id="RU367113"/>
    </source>
</evidence>
<evidence type="ECO:0000256" key="1">
    <source>
        <dbReference type="ARBA" id="ARBA00001968"/>
    </source>
</evidence>
<dbReference type="GO" id="GO:0005634">
    <property type="term" value="C:nucleus"/>
    <property type="evidence" value="ECO:0007669"/>
    <property type="project" value="UniProtKB-SubCell"/>
</dbReference>
<comment type="catalytic activity">
    <reaction evidence="4">
        <text>a 5'-end (N(7)-methyl 5'-triphosphoguanosine)-ribonucleoside-ribonucleotide in mRNA + H2O = a (N(7)-methyl 5'-triphosphoguanosine)-nucleoside + a 5'-end phospho-ribonucleoside in mRNA + H(+)</text>
        <dbReference type="Rhea" id="RHEA:66928"/>
        <dbReference type="Rhea" id="RHEA-COMP:15692"/>
        <dbReference type="Rhea" id="RHEA-COMP:17313"/>
        <dbReference type="ChEBI" id="CHEBI:15377"/>
        <dbReference type="ChEBI" id="CHEBI:15378"/>
        <dbReference type="ChEBI" id="CHEBI:138282"/>
        <dbReference type="ChEBI" id="CHEBI:172876"/>
        <dbReference type="ChEBI" id="CHEBI:172877"/>
    </reaction>
    <physiologicalReaction direction="left-to-right" evidence="4">
        <dbReference type="Rhea" id="RHEA:66929"/>
    </physiologicalReaction>
</comment>
<comment type="catalytic activity">
    <reaction evidence="6">
        <text>a 5'-end NAD(+)-phospho-ribonucleoside in mRNA + H2O = a 5'-end phospho-ribonucleoside in mRNA + NAD(+) + H(+)</text>
        <dbReference type="Rhea" id="RHEA:60880"/>
        <dbReference type="Rhea" id="RHEA-COMP:15692"/>
        <dbReference type="Rhea" id="RHEA-COMP:15698"/>
        <dbReference type="ChEBI" id="CHEBI:15377"/>
        <dbReference type="ChEBI" id="CHEBI:15378"/>
        <dbReference type="ChEBI" id="CHEBI:57540"/>
        <dbReference type="ChEBI" id="CHEBI:138282"/>
        <dbReference type="ChEBI" id="CHEBI:144029"/>
    </reaction>
    <physiologicalReaction direction="left-to-right" evidence="6">
        <dbReference type="Rhea" id="RHEA:60881"/>
    </physiologicalReaction>
</comment>
<dbReference type="GO" id="GO:0005829">
    <property type="term" value="C:cytosol"/>
    <property type="evidence" value="ECO:0007669"/>
    <property type="project" value="TreeGrafter"/>
</dbReference>
<dbReference type="InterPro" id="IPR013961">
    <property type="entry name" value="RAI1"/>
</dbReference>